<dbReference type="SUPFAM" id="SSF48557">
    <property type="entry name" value="L-aspartase-like"/>
    <property type="match status" value="1"/>
</dbReference>
<dbReference type="InterPro" id="IPR008948">
    <property type="entry name" value="L-Aspartase-like"/>
</dbReference>
<name>A0A225NEA7_9RHOB</name>
<dbReference type="InterPro" id="IPR019468">
    <property type="entry name" value="AdenyloSucc_lyase_C"/>
</dbReference>
<reference evidence="3 4" key="1">
    <citation type="submission" date="2013-04" db="EMBL/GenBank/DDBJ databases">
        <title>Oceanicola sp. 22II1-22F33 Genome Sequencing.</title>
        <authorList>
            <person name="Lai Q."/>
            <person name="Li G."/>
            <person name="Shao Z."/>
        </authorList>
    </citation>
    <scope>NUCLEOTIDE SEQUENCE [LARGE SCALE GENOMIC DNA]</scope>
    <source>
        <strain evidence="3 4">22II1-22F33</strain>
    </source>
</reference>
<accession>A0A225NEA7</accession>
<sequence length="446" mass="46174">MPASVFDSALYGRLFPTGEVGRLFTDTAEIRAMLLVEGALAKAQGARGVIPETAATQIHRAALEAQIDPSALAEATGTNGVSVPALVSAFRAEIGAPEARAFVHWGATSQDIADTGLMLRLRQSFGLIEADVVACVQALGLLARDHAETPMAARTYGQHATPTAFGAVVASWGMPLLDLLDELPALRERCLLVSLSGAAGTGAALGPEAAALRADLAQALALGDPGRSWHTDRAPILRIADWLARLTLAFGKIGEDLTLHAQSDLGEVRLGGAGGSSTMPQKQNPVGPSVLVALARQATALHGALQLAGMHRFQRDGAAWFTEWMALPQLVLGAASAAQTGARLAGGIAPDRQAMVRAFDGPGEMMMAEALSFALAATLPRPEAQAEVKALCRAAAETDEPLSVLVARQHPGLDPGLFDPAGQLGQAPAEARAFADRAARAASGRD</sequence>
<dbReference type="PRINTS" id="PR00145">
    <property type="entry name" value="ARGSUCLYASE"/>
</dbReference>
<dbReference type="InterPro" id="IPR020557">
    <property type="entry name" value="Fumarate_lyase_CS"/>
</dbReference>
<dbReference type="AlphaFoldDB" id="A0A225NEA7"/>
<dbReference type="PRINTS" id="PR00149">
    <property type="entry name" value="FUMRATELYASE"/>
</dbReference>
<dbReference type="PANTHER" id="PTHR43172:SF2">
    <property type="entry name" value="ADENYLOSUCCINATE LYASE C-TERMINAL DOMAIN-CONTAINING PROTEIN"/>
    <property type="match status" value="1"/>
</dbReference>
<dbReference type="InterPro" id="IPR022761">
    <property type="entry name" value="Fumarate_lyase_N"/>
</dbReference>
<evidence type="ECO:0000313" key="3">
    <source>
        <dbReference type="EMBL" id="OWU70559.1"/>
    </source>
</evidence>
<proteinExistence type="inferred from homology"/>
<keyword evidence="4" id="KW-1185">Reference proteome</keyword>
<dbReference type="SMART" id="SM00998">
    <property type="entry name" value="ADSL_C"/>
    <property type="match status" value="1"/>
</dbReference>
<dbReference type="OrthoDB" id="9768878at2"/>
<dbReference type="Proteomes" id="UP000215377">
    <property type="component" value="Unassembled WGS sequence"/>
</dbReference>
<dbReference type="Gene3D" id="1.20.200.10">
    <property type="entry name" value="Fumarase/aspartase (Central domain)"/>
    <property type="match status" value="1"/>
</dbReference>
<comment type="similarity">
    <text evidence="1">Belongs to the class-II fumarase/aspartase family.</text>
</comment>
<dbReference type="InterPro" id="IPR000362">
    <property type="entry name" value="Fumarate_lyase_fam"/>
</dbReference>
<evidence type="ECO:0000256" key="1">
    <source>
        <dbReference type="ARBA" id="ARBA00034772"/>
    </source>
</evidence>
<dbReference type="RefSeq" id="WP_088651699.1">
    <property type="nucleotide sequence ID" value="NZ_AQQR01000011.1"/>
</dbReference>
<dbReference type="PANTHER" id="PTHR43172">
    <property type="entry name" value="ADENYLOSUCCINATE LYASE"/>
    <property type="match status" value="1"/>
</dbReference>
<dbReference type="Pfam" id="PF00206">
    <property type="entry name" value="Lyase_1"/>
    <property type="match status" value="1"/>
</dbReference>
<gene>
    <name evidence="3" type="ORF">ATO3_20060</name>
</gene>
<organism evidence="3 4">
    <name type="scientific">Marinibacterium profundimaris</name>
    <dbReference type="NCBI Taxonomy" id="1679460"/>
    <lineage>
        <taxon>Bacteria</taxon>
        <taxon>Pseudomonadati</taxon>
        <taxon>Pseudomonadota</taxon>
        <taxon>Alphaproteobacteria</taxon>
        <taxon>Rhodobacterales</taxon>
        <taxon>Paracoccaceae</taxon>
        <taxon>Marinibacterium</taxon>
    </lineage>
</organism>
<dbReference type="EMBL" id="AQQR01000011">
    <property type="protein sequence ID" value="OWU70559.1"/>
    <property type="molecule type" value="Genomic_DNA"/>
</dbReference>
<dbReference type="GO" id="GO:0016829">
    <property type="term" value="F:lyase activity"/>
    <property type="evidence" value="ECO:0007669"/>
    <property type="project" value="UniProtKB-ARBA"/>
</dbReference>
<protein>
    <submittedName>
        <fullName evidence="3">3-carboxy-cis,cis-muconate cycloisomerase</fullName>
    </submittedName>
</protein>
<dbReference type="GO" id="GO:0016853">
    <property type="term" value="F:isomerase activity"/>
    <property type="evidence" value="ECO:0007669"/>
    <property type="project" value="UniProtKB-KW"/>
</dbReference>
<feature type="domain" description="Adenylosuccinate lyase C-terminal" evidence="2">
    <location>
        <begin position="363"/>
        <end position="435"/>
    </location>
</feature>
<comment type="caution">
    <text evidence="3">The sequence shown here is derived from an EMBL/GenBank/DDBJ whole genome shotgun (WGS) entry which is preliminary data.</text>
</comment>
<dbReference type="PROSITE" id="PS00163">
    <property type="entry name" value="FUMARATE_LYASES"/>
    <property type="match status" value="1"/>
</dbReference>
<evidence type="ECO:0000259" key="2">
    <source>
        <dbReference type="SMART" id="SM00998"/>
    </source>
</evidence>
<dbReference type="Gene3D" id="1.10.40.30">
    <property type="entry name" value="Fumarase/aspartase (C-terminal domain)"/>
    <property type="match status" value="1"/>
</dbReference>
<keyword evidence="3" id="KW-0413">Isomerase</keyword>
<evidence type="ECO:0000313" key="4">
    <source>
        <dbReference type="Proteomes" id="UP000215377"/>
    </source>
</evidence>